<dbReference type="EMBL" id="JFBT01000001">
    <property type="protein sequence ID" value="EXG79931.1"/>
    <property type="molecule type" value="Genomic_DNA"/>
</dbReference>
<keyword evidence="5" id="KW-1185">Reference proteome</keyword>
<dbReference type="Proteomes" id="UP000021053">
    <property type="component" value="Unassembled WGS sequence"/>
</dbReference>
<dbReference type="PANTHER" id="PTHR10605:SF56">
    <property type="entry name" value="BIFUNCTIONAL HEPARAN SULFATE N-DEACETYLASE_N-SULFOTRANSFERASE"/>
    <property type="match status" value="1"/>
</dbReference>
<dbReference type="InterPro" id="IPR000863">
    <property type="entry name" value="Sulfotransferase_dom"/>
</dbReference>
<gene>
    <name evidence="4" type="ORF">CryarDRAFT_0984</name>
</gene>
<accession>A0A011AD00</accession>
<name>A0A011AD00_9ACTN</name>
<proteinExistence type="predicted"/>
<keyword evidence="2" id="KW-0325">Glycoprotein</keyword>
<comment type="caution">
    <text evidence="4">The sequence shown here is derived from an EMBL/GenBank/DDBJ whole genome shotgun (WGS) entry which is preliminary data.</text>
</comment>
<dbReference type="InterPro" id="IPR037359">
    <property type="entry name" value="NST/OST"/>
</dbReference>
<dbReference type="RefSeq" id="WP_063725659.1">
    <property type="nucleotide sequence ID" value="NZ_KK073874.1"/>
</dbReference>
<dbReference type="HOGENOM" id="CLU_017703_1_2_11"/>
<dbReference type="SUPFAM" id="SSF52540">
    <property type="entry name" value="P-loop containing nucleoside triphosphate hydrolases"/>
    <property type="match status" value="1"/>
</dbReference>
<protein>
    <submittedName>
        <fullName evidence="4">Sulfotransferase domain protein</fullName>
    </submittedName>
</protein>
<dbReference type="Gene3D" id="3.40.50.300">
    <property type="entry name" value="P-loop containing nucleotide triphosphate hydrolases"/>
    <property type="match status" value="1"/>
</dbReference>
<evidence type="ECO:0000313" key="4">
    <source>
        <dbReference type="EMBL" id="EXG79931.1"/>
    </source>
</evidence>
<dbReference type="InterPro" id="IPR027417">
    <property type="entry name" value="P-loop_NTPase"/>
</dbReference>
<dbReference type="GO" id="GO:0008146">
    <property type="term" value="F:sulfotransferase activity"/>
    <property type="evidence" value="ECO:0007669"/>
    <property type="project" value="InterPro"/>
</dbReference>
<reference evidence="4 5" key="1">
    <citation type="submission" date="2013-07" db="EMBL/GenBank/DDBJ databases">
        <authorList>
            <consortium name="DOE Joint Genome Institute"/>
            <person name="Eisen J."/>
            <person name="Huntemann M."/>
            <person name="Han J."/>
            <person name="Chen A."/>
            <person name="Kyrpides N."/>
            <person name="Mavromatis K."/>
            <person name="Markowitz V."/>
            <person name="Palaniappan K."/>
            <person name="Ivanova N."/>
            <person name="Schaumberg A."/>
            <person name="Pati A."/>
            <person name="Liolios K."/>
            <person name="Nordberg H.P."/>
            <person name="Cantor M.N."/>
            <person name="Hua S.X."/>
            <person name="Woyke T."/>
        </authorList>
    </citation>
    <scope>NUCLEOTIDE SEQUENCE [LARGE SCALE GENOMIC DNA]</scope>
    <source>
        <strain evidence="4 5">DSM 44712</strain>
    </source>
</reference>
<dbReference type="PANTHER" id="PTHR10605">
    <property type="entry name" value="HEPARAN SULFATE SULFOTRANSFERASE"/>
    <property type="match status" value="1"/>
</dbReference>
<dbReference type="PATRIC" id="fig|927661.3.peg.967"/>
<feature type="domain" description="Sulfotransferase" evidence="3">
    <location>
        <begin position="46"/>
        <end position="259"/>
    </location>
</feature>
<dbReference type="Pfam" id="PF00685">
    <property type="entry name" value="Sulfotransfer_1"/>
    <property type="match status" value="1"/>
</dbReference>
<sequence length="307" mass="35684">MSMLRHVEVPDPLRAAKRHVPRPVKRAVRRAVRRFGEHTAEQRALPDFLIIGTKRGGTTSVWNWLVRHPNVAPMFPSLQQIKSPHYFDIHYGRGERWYRSHFPSHTALERAAQRSGIRPLTGEASPYYLFHPLAPERVRHTVPKARLIVLLRNPVDRAYSNYWERRGSNAEGLPTFEAAIDAEDERLRGETERILTDPGYYSAHHDWHSYLARGRYAEQLVPWLDRFGRDQLLILPFEDLRSDANGAYRAVQEFLSLPVVEPPRLAHHNKLPVPPMSAATRARLVDYYRPFNARLTELLGTPFDWDR</sequence>
<dbReference type="AlphaFoldDB" id="A0A011AD00"/>
<evidence type="ECO:0000256" key="2">
    <source>
        <dbReference type="ARBA" id="ARBA00023180"/>
    </source>
</evidence>
<evidence type="ECO:0000313" key="5">
    <source>
        <dbReference type="Proteomes" id="UP000021053"/>
    </source>
</evidence>
<organism evidence="4 5">
    <name type="scientific">Cryptosporangium arvum DSM 44712</name>
    <dbReference type="NCBI Taxonomy" id="927661"/>
    <lineage>
        <taxon>Bacteria</taxon>
        <taxon>Bacillati</taxon>
        <taxon>Actinomycetota</taxon>
        <taxon>Actinomycetes</taxon>
        <taxon>Cryptosporangiales</taxon>
        <taxon>Cryptosporangiaceae</taxon>
        <taxon>Cryptosporangium</taxon>
    </lineage>
</organism>
<evidence type="ECO:0000259" key="3">
    <source>
        <dbReference type="Pfam" id="PF00685"/>
    </source>
</evidence>
<keyword evidence="1 4" id="KW-0808">Transferase</keyword>
<evidence type="ECO:0000256" key="1">
    <source>
        <dbReference type="ARBA" id="ARBA00022679"/>
    </source>
</evidence>